<gene>
    <name evidence="1" type="ORF">DHEL01_v203965</name>
</gene>
<dbReference type="EMBL" id="MAVT02000253">
    <property type="protein sequence ID" value="POS77629.1"/>
    <property type="molecule type" value="Genomic_DNA"/>
</dbReference>
<accession>A0A2P5I528</accession>
<feature type="non-terminal residue" evidence="1">
    <location>
        <position position="1"/>
    </location>
</feature>
<comment type="caution">
    <text evidence="1">The sequence shown here is derived from an EMBL/GenBank/DDBJ whole genome shotgun (WGS) entry which is preliminary data.</text>
</comment>
<dbReference type="InParanoid" id="A0A2P5I528"/>
<keyword evidence="2" id="KW-1185">Reference proteome</keyword>
<dbReference type="STRING" id="158607.A0A2P5I528"/>
<sequence length="58" mass="6627">EEILHSIKYLGDFLLGNDGIENLQAARPEAAVESDEELLAGSEVFDDITELKKRRRRR</sequence>
<evidence type="ECO:0000313" key="1">
    <source>
        <dbReference type="EMBL" id="POS77629.1"/>
    </source>
</evidence>
<dbReference type="Proteomes" id="UP000094444">
    <property type="component" value="Unassembled WGS sequence"/>
</dbReference>
<protein>
    <submittedName>
        <fullName evidence="1">Uncharacterized protein</fullName>
    </submittedName>
</protein>
<dbReference type="AlphaFoldDB" id="A0A2P5I528"/>
<proteinExistence type="predicted"/>
<evidence type="ECO:0000313" key="2">
    <source>
        <dbReference type="Proteomes" id="UP000094444"/>
    </source>
</evidence>
<reference evidence="1" key="1">
    <citation type="submission" date="2017-09" db="EMBL/GenBank/DDBJ databases">
        <title>Polyketide synthases of a Diaporthe helianthi virulent isolate.</title>
        <authorList>
            <person name="Baroncelli R."/>
        </authorList>
    </citation>
    <scope>NUCLEOTIDE SEQUENCE [LARGE SCALE GENOMIC DNA]</scope>
    <source>
        <strain evidence="1">7/96</strain>
    </source>
</reference>
<organism evidence="1 2">
    <name type="scientific">Diaporthe helianthi</name>
    <dbReference type="NCBI Taxonomy" id="158607"/>
    <lineage>
        <taxon>Eukaryota</taxon>
        <taxon>Fungi</taxon>
        <taxon>Dikarya</taxon>
        <taxon>Ascomycota</taxon>
        <taxon>Pezizomycotina</taxon>
        <taxon>Sordariomycetes</taxon>
        <taxon>Sordariomycetidae</taxon>
        <taxon>Diaporthales</taxon>
        <taxon>Diaporthaceae</taxon>
        <taxon>Diaporthe</taxon>
    </lineage>
</organism>
<name>A0A2P5I528_DIAHE</name>